<dbReference type="Pfam" id="PF12010">
    <property type="entry name" value="DUF3502"/>
    <property type="match status" value="1"/>
</dbReference>
<dbReference type="AlphaFoldDB" id="A0A4U8QFM9"/>
<comment type="caution">
    <text evidence="3">The sequence shown here is derived from an EMBL/GenBank/DDBJ whole genome shotgun (WGS) entry which is preliminary data.</text>
</comment>
<keyword evidence="4" id="KW-1185">Reference proteome</keyword>
<evidence type="ECO:0000259" key="2">
    <source>
        <dbReference type="Pfam" id="PF12010"/>
    </source>
</evidence>
<dbReference type="PANTHER" id="PTHR43649:SF17">
    <property type="entry name" value="ABC TRANSPORTER SOLUTE BINDING PROTEIN-SUGAR TRANSPORT"/>
    <property type="match status" value="1"/>
</dbReference>
<accession>A0A4U8QFM9</accession>
<sequence precursor="true">MNGLKKGFALLVSICLGAAILGGCGEATGSEAKVQETESAQSVKEYNGQDVSQPADLVMYVIGDEAAGEKAVLEELNKKLKEKINATLTVNHMSLSDYAQKYSLLISSGEKFDLIYTSTWAMYAEEATKGAFAEVSTDVLEKYMPLTKEQEPKEAFEQASIGGKTYFVPANNPTILTNAVVIRGDLREKYNLERLKTLDDLEEYYDKVIENEKGIFPYAASQNNYEMRIAMLNNNYNMVGLNGVDQFFYYKVNEKTNAKDIFWLYDTPEYKEWIKKMKSWSDKGFWSKNAVANNTNPRDAFTNGTSASLVWNLGTCGAVANQIEKEHPQWKPEIYDLIPDSKKILGAYTGDGAAVLASSENQERAFMLIDLLKFDEECNNLVRLGVKDIHWIDPTEEIGEEGFWRAGEKQEEYPFGSAFSWAFKNNKFEKSREDKFPDEVDLTKKWTAAQENTLLAGFILDDNNIKNELANLNNVKTKYVPLLDLGLVEDAEETLAEFNQQAEAAGINKVKEELLKQVDAYLTK</sequence>
<dbReference type="InterPro" id="IPR022627">
    <property type="entry name" value="DUF3502"/>
</dbReference>
<reference evidence="3 4" key="1">
    <citation type="journal article" date="2019" name="Anaerobe">
        <title>Detection of Robinsoniella peoriensis in multiple bone samples of a trauma patient.</title>
        <authorList>
            <person name="Schrottner P."/>
            <person name="Hartwich K."/>
            <person name="Bunk B."/>
            <person name="Schober I."/>
            <person name="Helbig S."/>
            <person name="Rudolph W.W."/>
            <person name="Gunzer F."/>
        </authorList>
    </citation>
    <scope>NUCLEOTIDE SEQUENCE [LARGE SCALE GENOMIC DNA]</scope>
    <source>
        <strain evidence="3 4">DSM 106044</strain>
    </source>
</reference>
<evidence type="ECO:0000313" key="4">
    <source>
        <dbReference type="Proteomes" id="UP000306509"/>
    </source>
</evidence>
<name>A0A4U8QFM9_9FIRM</name>
<dbReference type="Proteomes" id="UP000306509">
    <property type="component" value="Unassembled WGS sequence"/>
</dbReference>
<dbReference type="STRING" id="180332.GCA_000797495_02165"/>
<dbReference type="PROSITE" id="PS51257">
    <property type="entry name" value="PROKAR_LIPOPROTEIN"/>
    <property type="match status" value="1"/>
</dbReference>
<feature type="signal peptide" evidence="1">
    <location>
        <begin position="1"/>
        <end position="18"/>
    </location>
</feature>
<dbReference type="SUPFAM" id="SSF53850">
    <property type="entry name" value="Periplasmic binding protein-like II"/>
    <property type="match status" value="1"/>
</dbReference>
<gene>
    <name evidence="3" type="ORF">DSM106044_00142</name>
</gene>
<dbReference type="Gene3D" id="3.40.190.10">
    <property type="entry name" value="Periplasmic binding protein-like II"/>
    <property type="match status" value="2"/>
</dbReference>
<proteinExistence type="predicted"/>
<dbReference type="InterPro" id="IPR050490">
    <property type="entry name" value="Bact_solute-bd_prot1"/>
</dbReference>
<evidence type="ECO:0000313" key="3">
    <source>
        <dbReference type="EMBL" id="TLD02913.1"/>
    </source>
</evidence>
<dbReference type="PANTHER" id="PTHR43649">
    <property type="entry name" value="ARABINOSE-BINDING PROTEIN-RELATED"/>
    <property type="match status" value="1"/>
</dbReference>
<evidence type="ECO:0000256" key="1">
    <source>
        <dbReference type="SAM" id="SignalP"/>
    </source>
</evidence>
<keyword evidence="1" id="KW-0732">Signal</keyword>
<dbReference type="EMBL" id="QGQD01000004">
    <property type="protein sequence ID" value="TLD02913.1"/>
    <property type="molecule type" value="Genomic_DNA"/>
</dbReference>
<dbReference type="RefSeq" id="WP_044297712.1">
    <property type="nucleotide sequence ID" value="NZ_CABMJZ010000094.1"/>
</dbReference>
<protein>
    <submittedName>
        <fullName evidence="3">Maltose-binding periplasmic protein</fullName>
    </submittedName>
</protein>
<organism evidence="3 4">
    <name type="scientific">Robinsoniella peoriensis</name>
    <dbReference type="NCBI Taxonomy" id="180332"/>
    <lineage>
        <taxon>Bacteria</taxon>
        <taxon>Bacillati</taxon>
        <taxon>Bacillota</taxon>
        <taxon>Clostridia</taxon>
        <taxon>Lachnospirales</taxon>
        <taxon>Lachnospiraceae</taxon>
        <taxon>Robinsoniella</taxon>
    </lineage>
</organism>
<feature type="chain" id="PRO_5039432186" evidence="1">
    <location>
        <begin position="19"/>
        <end position="524"/>
    </location>
</feature>
<feature type="domain" description="DUF3502" evidence="2">
    <location>
        <begin position="455"/>
        <end position="522"/>
    </location>
</feature>